<feature type="non-terminal residue" evidence="1">
    <location>
        <position position="1"/>
    </location>
</feature>
<protein>
    <submittedName>
        <fullName evidence="1">CG43308</fullName>
    </submittedName>
</protein>
<name>A0A0M4ENZ0_DROBS</name>
<evidence type="ECO:0000313" key="2">
    <source>
        <dbReference type="Proteomes" id="UP000494163"/>
    </source>
</evidence>
<gene>
    <name evidence="1" type="ORF">Dbus_chr3Rg472</name>
</gene>
<feature type="non-terminal residue" evidence="1">
    <location>
        <position position="59"/>
    </location>
</feature>
<sequence>RYVQPARKIMKDLRKELYHEGDSEQCHTKNFTDWQEYQECAAKRNQRLEFLIPNYPQKQ</sequence>
<dbReference type="EMBL" id="CP012526">
    <property type="protein sequence ID" value="ALC45722.1"/>
    <property type="molecule type" value="Genomic_DNA"/>
</dbReference>
<organism evidence="1 2">
    <name type="scientific">Drosophila busckii</name>
    <name type="common">Fruit fly</name>
    <dbReference type="NCBI Taxonomy" id="30019"/>
    <lineage>
        <taxon>Eukaryota</taxon>
        <taxon>Metazoa</taxon>
        <taxon>Ecdysozoa</taxon>
        <taxon>Arthropoda</taxon>
        <taxon>Hexapoda</taxon>
        <taxon>Insecta</taxon>
        <taxon>Pterygota</taxon>
        <taxon>Neoptera</taxon>
        <taxon>Endopterygota</taxon>
        <taxon>Diptera</taxon>
        <taxon>Brachycera</taxon>
        <taxon>Muscomorpha</taxon>
        <taxon>Ephydroidea</taxon>
        <taxon>Drosophilidae</taxon>
        <taxon>Drosophila</taxon>
    </lineage>
</organism>
<evidence type="ECO:0000313" key="1">
    <source>
        <dbReference type="EMBL" id="ALC45722.1"/>
    </source>
</evidence>
<dbReference type="Proteomes" id="UP000494163">
    <property type="component" value="Chromosome 3R"/>
</dbReference>
<dbReference type="AlphaFoldDB" id="A0A0M4ENZ0"/>
<accession>A0A0M4ENZ0</accession>
<reference evidence="1 2" key="1">
    <citation type="submission" date="2015-08" db="EMBL/GenBank/DDBJ databases">
        <title>Ancestral chromatin configuration constrains chromatin evolution on differentiating sex chromosomes in Drosophila.</title>
        <authorList>
            <person name="Zhou Q."/>
            <person name="Bachtrog D."/>
        </authorList>
    </citation>
    <scope>NUCLEOTIDE SEQUENCE [LARGE SCALE GENOMIC DNA]</scope>
    <source>
        <tissue evidence="1">Whole larvae</tissue>
    </source>
</reference>
<proteinExistence type="predicted"/>
<keyword evidence="2" id="KW-1185">Reference proteome</keyword>
<dbReference type="OrthoDB" id="7882950at2759"/>